<evidence type="ECO:0000313" key="2">
    <source>
        <dbReference type="EMBL" id="KAK7755694.1"/>
    </source>
</evidence>
<evidence type="ECO:0000313" key="3">
    <source>
        <dbReference type="Proteomes" id="UP001320420"/>
    </source>
</evidence>
<dbReference type="EMBL" id="JAKJXP020000011">
    <property type="protein sequence ID" value="KAK7755694.1"/>
    <property type="molecule type" value="Genomic_DNA"/>
</dbReference>
<feature type="compositionally biased region" description="Basic and acidic residues" evidence="1">
    <location>
        <begin position="132"/>
        <end position="168"/>
    </location>
</feature>
<feature type="compositionally biased region" description="Acidic residues" evidence="1">
    <location>
        <begin position="112"/>
        <end position="121"/>
    </location>
</feature>
<sequence>MPPSQTANGRTIWNDKVRSDLLQAVLGVVTPTDEQWTQIQPVLAQMGYNYTLNAALQHLQKLKRSQGNGGGGSAPATPTPKRARAPASGRSSAKKGSTTKKDTGSKGYPIDLEGDEDDSDYDDHTAKKRRVKAEADGSPVKKEAKTETKPGVKPELKKEEFEAKFKPE</sequence>
<dbReference type="Proteomes" id="UP001320420">
    <property type="component" value="Unassembled WGS sequence"/>
</dbReference>
<name>A0AAN9UUD4_9PEZI</name>
<proteinExistence type="predicted"/>
<feature type="compositionally biased region" description="Low complexity" evidence="1">
    <location>
        <begin position="74"/>
        <end position="96"/>
    </location>
</feature>
<accession>A0AAN9UUD4</accession>
<keyword evidence="3" id="KW-1185">Reference proteome</keyword>
<gene>
    <name evidence="2" type="ORF">SLS62_002305</name>
</gene>
<reference evidence="2 3" key="1">
    <citation type="submission" date="2024-02" db="EMBL/GenBank/DDBJ databases">
        <title>De novo assembly and annotation of 12 fungi associated with fruit tree decline syndrome in Ontario, Canada.</title>
        <authorList>
            <person name="Sulman M."/>
            <person name="Ellouze W."/>
            <person name="Ilyukhin E."/>
        </authorList>
    </citation>
    <scope>NUCLEOTIDE SEQUENCE [LARGE SCALE GENOMIC DNA]</scope>
    <source>
        <strain evidence="2 3">M11/M66-122</strain>
    </source>
</reference>
<comment type="caution">
    <text evidence="2">The sequence shown here is derived from an EMBL/GenBank/DDBJ whole genome shotgun (WGS) entry which is preliminary data.</text>
</comment>
<dbReference type="AlphaFoldDB" id="A0AAN9UUD4"/>
<evidence type="ECO:0000256" key="1">
    <source>
        <dbReference type="SAM" id="MobiDB-lite"/>
    </source>
</evidence>
<feature type="region of interest" description="Disordered" evidence="1">
    <location>
        <begin position="61"/>
        <end position="168"/>
    </location>
</feature>
<organism evidence="2 3">
    <name type="scientific">Diatrype stigma</name>
    <dbReference type="NCBI Taxonomy" id="117547"/>
    <lineage>
        <taxon>Eukaryota</taxon>
        <taxon>Fungi</taxon>
        <taxon>Dikarya</taxon>
        <taxon>Ascomycota</taxon>
        <taxon>Pezizomycotina</taxon>
        <taxon>Sordariomycetes</taxon>
        <taxon>Xylariomycetidae</taxon>
        <taxon>Xylariales</taxon>
        <taxon>Diatrypaceae</taxon>
        <taxon>Diatrype</taxon>
    </lineage>
</organism>
<protein>
    <submittedName>
        <fullName evidence="2">Uncharacterized protein</fullName>
    </submittedName>
</protein>